<comment type="caution">
    <text evidence="2">The sequence shown here is derived from an EMBL/GenBank/DDBJ whole genome shotgun (WGS) entry which is preliminary data.</text>
</comment>
<proteinExistence type="predicted"/>
<feature type="region of interest" description="Disordered" evidence="1">
    <location>
        <begin position="77"/>
        <end position="101"/>
    </location>
</feature>
<evidence type="ECO:0000313" key="3">
    <source>
        <dbReference type="Proteomes" id="UP001151760"/>
    </source>
</evidence>
<evidence type="ECO:0000313" key="2">
    <source>
        <dbReference type="EMBL" id="GJU07375.1"/>
    </source>
</evidence>
<gene>
    <name evidence="2" type="ORF">Tco_1123805</name>
</gene>
<dbReference type="EMBL" id="BQNB010021532">
    <property type="protein sequence ID" value="GJU07375.1"/>
    <property type="molecule type" value="Genomic_DNA"/>
</dbReference>
<sequence>MPFVSTPSSTNEFNTANVQVSIANSSVSTASTYDNTANLSDATVYAFLANQPNGTTEYESKEVLPENWEEDHYQMKECIGPRNQESRARNQDSSRRTMNVEETTSKAMVAINGAGFDWSYMADEEVPTDLALMAFLDSEVH</sequence>
<evidence type="ECO:0000256" key="1">
    <source>
        <dbReference type="SAM" id="MobiDB-lite"/>
    </source>
</evidence>
<reference evidence="2" key="2">
    <citation type="submission" date="2022-01" db="EMBL/GenBank/DDBJ databases">
        <authorList>
            <person name="Yamashiro T."/>
            <person name="Shiraishi A."/>
            <person name="Satake H."/>
            <person name="Nakayama K."/>
        </authorList>
    </citation>
    <scope>NUCLEOTIDE SEQUENCE</scope>
</reference>
<accession>A0ABQ5J5V5</accession>
<organism evidence="2 3">
    <name type="scientific">Tanacetum coccineum</name>
    <dbReference type="NCBI Taxonomy" id="301880"/>
    <lineage>
        <taxon>Eukaryota</taxon>
        <taxon>Viridiplantae</taxon>
        <taxon>Streptophyta</taxon>
        <taxon>Embryophyta</taxon>
        <taxon>Tracheophyta</taxon>
        <taxon>Spermatophyta</taxon>
        <taxon>Magnoliopsida</taxon>
        <taxon>eudicotyledons</taxon>
        <taxon>Gunneridae</taxon>
        <taxon>Pentapetalae</taxon>
        <taxon>asterids</taxon>
        <taxon>campanulids</taxon>
        <taxon>Asterales</taxon>
        <taxon>Asteraceae</taxon>
        <taxon>Asteroideae</taxon>
        <taxon>Anthemideae</taxon>
        <taxon>Anthemidinae</taxon>
        <taxon>Tanacetum</taxon>
    </lineage>
</organism>
<dbReference type="Proteomes" id="UP001151760">
    <property type="component" value="Unassembled WGS sequence"/>
</dbReference>
<name>A0ABQ5J5V5_9ASTR</name>
<reference evidence="2" key="1">
    <citation type="journal article" date="2022" name="Int. J. Mol. Sci.">
        <title>Draft Genome of Tanacetum Coccineum: Genomic Comparison of Closely Related Tanacetum-Family Plants.</title>
        <authorList>
            <person name="Yamashiro T."/>
            <person name="Shiraishi A."/>
            <person name="Nakayama K."/>
            <person name="Satake H."/>
        </authorList>
    </citation>
    <scope>NUCLEOTIDE SEQUENCE</scope>
</reference>
<keyword evidence="3" id="KW-1185">Reference proteome</keyword>
<feature type="compositionally biased region" description="Basic and acidic residues" evidence="1">
    <location>
        <begin position="84"/>
        <end position="99"/>
    </location>
</feature>
<protein>
    <submittedName>
        <fullName evidence="2">Uncharacterized protein</fullName>
    </submittedName>
</protein>